<evidence type="ECO:0000313" key="2">
    <source>
        <dbReference type="EMBL" id="HIS47087.1"/>
    </source>
</evidence>
<gene>
    <name evidence="2" type="ORF">IAB46_05915</name>
</gene>
<dbReference type="PROSITE" id="PS51257">
    <property type="entry name" value="PROKAR_LIPOPROTEIN"/>
    <property type="match status" value="1"/>
</dbReference>
<keyword evidence="1" id="KW-1133">Transmembrane helix</keyword>
<protein>
    <submittedName>
        <fullName evidence="2">Uncharacterized protein</fullName>
    </submittedName>
</protein>
<evidence type="ECO:0000313" key="3">
    <source>
        <dbReference type="Proteomes" id="UP000823927"/>
    </source>
</evidence>
<keyword evidence="1" id="KW-0812">Transmembrane</keyword>
<reference evidence="2" key="1">
    <citation type="submission" date="2020-10" db="EMBL/GenBank/DDBJ databases">
        <authorList>
            <person name="Gilroy R."/>
        </authorList>
    </citation>
    <scope>NUCLEOTIDE SEQUENCE</scope>
    <source>
        <strain evidence="2">CHK178-757</strain>
    </source>
</reference>
<dbReference type="AlphaFoldDB" id="A0A9D1F4Q2"/>
<name>A0A9D1F4Q2_9FIRM</name>
<comment type="caution">
    <text evidence="2">The sequence shown here is derived from an EMBL/GenBank/DDBJ whole genome shotgun (WGS) entry which is preliminary data.</text>
</comment>
<sequence length="333" mass="38424">MLRKHRYVILGGTLMILVVAACLFLPGFFLNLAGQQDVGPVRLADQEYNADNVSAGDSVDFNLQTRLLMRSGQWQCRETVIREDEVYEGDRILSKDDMYFLGGNAFLFFIQILTESGVLDFPEFQEEGYGVLFDSPNTDCTYTLHRYEDQILGTYYFYIWEYSIKNDALGCEFNLMMDAVTLEVYSVRIQGSLFGNFSWNDLMRELSAALGNVEDDGSEESRWMHSYIDLPQDLVLFYCMNLWPAVLGQISYETEFFPLGIPYIGELPRTGERGYNFEEGNFFISRSVYFSSPDGIRDTLFTDDFENQIYICMDEIAEHGFEWYLSASSDRII</sequence>
<keyword evidence="1" id="KW-0472">Membrane</keyword>
<reference evidence="2" key="2">
    <citation type="journal article" date="2021" name="PeerJ">
        <title>Extensive microbial diversity within the chicken gut microbiome revealed by metagenomics and culture.</title>
        <authorList>
            <person name="Gilroy R."/>
            <person name="Ravi A."/>
            <person name="Getino M."/>
            <person name="Pursley I."/>
            <person name="Horton D.L."/>
            <person name="Alikhan N.F."/>
            <person name="Baker D."/>
            <person name="Gharbi K."/>
            <person name="Hall N."/>
            <person name="Watson M."/>
            <person name="Adriaenssens E.M."/>
            <person name="Foster-Nyarko E."/>
            <person name="Jarju S."/>
            <person name="Secka A."/>
            <person name="Antonio M."/>
            <person name="Oren A."/>
            <person name="Chaudhuri R.R."/>
            <person name="La Ragione R."/>
            <person name="Hildebrand F."/>
            <person name="Pallen M.J."/>
        </authorList>
    </citation>
    <scope>NUCLEOTIDE SEQUENCE</scope>
    <source>
        <strain evidence="2">CHK178-757</strain>
    </source>
</reference>
<proteinExistence type="predicted"/>
<dbReference type="EMBL" id="DVIT01000022">
    <property type="protein sequence ID" value="HIS47087.1"/>
    <property type="molecule type" value="Genomic_DNA"/>
</dbReference>
<accession>A0A9D1F4Q2</accession>
<dbReference type="Proteomes" id="UP000823927">
    <property type="component" value="Unassembled WGS sequence"/>
</dbReference>
<feature type="transmembrane region" description="Helical" evidence="1">
    <location>
        <begin position="7"/>
        <end position="30"/>
    </location>
</feature>
<organism evidence="2 3">
    <name type="scientific">Candidatus Scybalocola faecigallinarum</name>
    <dbReference type="NCBI Taxonomy" id="2840941"/>
    <lineage>
        <taxon>Bacteria</taxon>
        <taxon>Bacillati</taxon>
        <taxon>Bacillota</taxon>
        <taxon>Clostridia</taxon>
        <taxon>Lachnospirales</taxon>
        <taxon>Lachnospiraceae</taxon>
        <taxon>Lachnospiraceae incertae sedis</taxon>
        <taxon>Candidatus Scybalocola (ex Gilroy et al. 2021)</taxon>
    </lineage>
</organism>
<evidence type="ECO:0000256" key="1">
    <source>
        <dbReference type="SAM" id="Phobius"/>
    </source>
</evidence>